<comment type="caution">
    <text evidence="1">The sequence shown here is derived from an EMBL/GenBank/DDBJ whole genome shotgun (WGS) entry which is preliminary data.</text>
</comment>
<dbReference type="AlphaFoldDB" id="A0A972GQ34"/>
<dbReference type="Proteomes" id="UP000641588">
    <property type="component" value="Unassembled WGS sequence"/>
</dbReference>
<protein>
    <recommendedName>
        <fullName evidence="3">SMI1/KNR4 family protein</fullName>
    </recommendedName>
</protein>
<gene>
    <name evidence="1" type="ORF">GC093_13970</name>
</gene>
<reference evidence="1" key="1">
    <citation type="submission" date="2019-10" db="EMBL/GenBank/DDBJ databases">
        <title>Description of Paenibacillus glebae sp. nov.</title>
        <authorList>
            <person name="Carlier A."/>
            <person name="Qi S."/>
        </authorList>
    </citation>
    <scope>NUCLEOTIDE SEQUENCE</scope>
    <source>
        <strain evidence="1">LMG 31456</strain>
    </source>
</reference>
<dbReference type="EMBL" id="WHOD01000055">
    <property type="protein sequence ID" value="NOU94318.1"/>
    <property type="molecule type" value="Genomic_DNA"/>
</dbReference>
<dbReference type="RefSeq" id="WP_171652514.1">
    <property type="nucleotide sequence ID" value="NZ_WHOD01000055.1"/>
</dbReference>
<accession>A0A972GQ34</accession>
<organism evidence="1 2">
    <name type="scientific">Paenibacillus foliorum</name>
    <dbReference type="NCBI Taxonomy" id="2654974"/>
    <lineage>
        <taxon>Bacteria</taxon>
        <taxon>Bacillati</taxon>
        <taxon>Bacillota</taxon>
        <taxon>Bacilli</taxon>
        <taxon>Bacillales</taxon>
        <taxon>Paenibacillaceae</taxon>
        <taxon>Paenibacillus</taxon>
    </lineage>
</organism>
<evidence type="ECO:0008006" key="3">
    <source>
        <dbReference type="Google" id="ProtNLM"/>
    </source>
</evidence>
<evidence type="ECO:0000313" key="1">
    <source>
        <dbReference type="EMBL" id="NOU94318.1"/>
    </source>
</evidence>
<proteinExistence type="predicted"/>
<evidence type="ECO:0000313" key="2">
    <source>
        <dbReference type="Proteomes" id="UP000641588"/>
    </source>
</evidence>
<keyword evidence="2" id="KW-1185">Reference proteome</keyword>
<sequence length="184" mass="21528">MTKHHYKTSETLQKLVSLNLSLKEDYGNDLDNYLGISLIDLNEEEEYRYDCTPLGSIVFAATGMGGDHFAFFLSNHSTSRLDEAPIIFVQPMDSEKPVKLVARNIIEFLSLFLKLKELYVLEGFDWYETEDDFNIDYKDNYLEQISDKQEEMEVITEKLQQLFILKSIGNVYTYIKDLRRELPI</sequence>
<name>A0A972GQ34_9BACL</name>